<dbReference type="NCBIfam" id="NF033947">
    <property type="entry name" value="PEP-cistern"/>
    <property type="match status" value="1"/>
</dbReference>
<dbReference type="InterPro" id="IPR013424">
    <property type="entry name" value="Ice-binding_C"/>
</dbReference>
<sequence length="268" mass="27453">MFKHLPKLAIAFSAVAAAEIASLAIAPSASAFSVNSDWVEFGLNDINQSFIVDFDGNVATQNVIGLSSQATFTFKGFTTVGTGTATKTEAKFDISLTNNSSDGITSRTSALGFNVYEAMYSDKLALVGVGNDGGSGNTRSTGLFAKDNSGSFPNQFGAIDVCFTDGNTCQGGSNGGVDNNSATSQAQTGTFTATLAVNGNIDKIALANFGVRYQSISGKGLNGASGTGRGDINYGPRKIPEPTTTAALGLVALSGLALRKRNKAVPQT</sequence>
<feature type="signal peptide" evidence="1">
    <location>
        <begin position="1"/>
        <end position="31"/>
    </location>
</feature>
<feature type="chain" id="PRO_5037850514" evidence="1">
    <location>
        <begin position="32"/>
        <end position="268"/>
    </location>
</feature>
<reference evidence="2" key="1">
    <citation type="journal article" date="2015" name="ISME J.">
        <title>Draft Genome Sequence of Streptomyces incarnatus NRRL8089, which Produces the Nucleoside Antibiotic Sinefungin.</title>
        <authorList>
            <person name="Oshima K."/>
            <person name="Hattori M."/>
            <person name="Shimizu H."/>
            <person name="Fukuda K."/>
            <person name="Nemoto M."/>
            <person name="Inagaki K."/>
            <person name="Tamura T."/>
        </authorList>
    </citation>
    <scope>NUCLEOTIDE SEQUENCE</scope>
    <source>
        <strain evidence="2">FACHB-1375</strain>
    </source>
</reference>
<protein>
    <submittedName>
        <fullName evidence="2">Cistern family PEP-CTERM protein</fullName>
    </submittedName>
</protein>
<name>A0A926VNA8_9CYAN</name>
<evidence type="ECO:0000313" key="3">
    <source>
        <dbReference type="Proteomes" id="UP000641646"/>
    </source>
</evidence>
<evidence type="ECO:0000256" key="1">
    <source>
        <dbReference type="SAM" id="SignalP"/>
    </source>
</evidence>
<proteinExistence type="predicted"/>
<reference evidence="2" key="2">
    <citation type="submission" date="2020-08" db="EMBL/GenBank/DDBJ databases">
        <authorList>
            <person name="Chen M."/>
            <person name="Teng W."/>
            <person name="Zhao L."/>
            <person name="Hu C."/>
            <person name="Zhou Y."/>
            <person name="Han B."/>
            <person name="Song L."/>
            <person name="Shu W."/>
        </authorList>
    </citation>
    <scope>NUCLEOTIDE SEQUENCE</scope>
    <source>
        <strain evidence="2">FACHB-1375</strain>
    </source>
</reference>
<dbReference type="NCBIfam" id="TIGR02595">
    <property type="entry name" value="PEP_CTERM"/>
    <property type="match status" value="1"/>
</dbReference>
<comment type="caution">
    <text evidence="2">The sequence shown here is derived from an EMBL/GenBank/DDBJ whole genome shotgun (WGS) entry which is preliminary data.</text>
</comment>
<gene>
    <name evidence="2" type="ORF">H6G03_33815</name>
</gene>
<dbReference type="Proteomes" id="UP000641646">
    <property type="component" value="Unassembled WGS sequence"/>
</dbReference>
<accession>A0A926VNA8</accession>
<dbReference type="RefSeq" id="WP_190474847.1">
    <property type="nucleotide sequence ID" value="NZ_JACJPW010000156.1"/>
</dbReference>
<dbReference type="AlphaFoldDB" id="A0A926VNA8"/>
<organism evidence="2 3">
    <name type="scientific">Aerosakkonema funiforme FACHB-1375</name>
    <dbReference type="NCBI Taxonomy" id="2949571"/>
    <lineage>
        <taxon>Bacteria</taxon>
        <taxon>Bacillati</taxon>
        <taxon>Cyanobacteriota</taxon>
        <taxon>Cyanophyceae</taxon>
        <taxon>Oscillatoriophycideae</taxon>
        <taxon>Aerosakkonematales</taxon>
        <taxon>Aerosakkonemataceae</taxon>
        <taxon>Aerosakkonema</taxon>
    </lineage>
</organism>
<dbReference type="EMBL" id="JACJPW010000156">
    <property type="protein sequence ID" value="MBD2185982.1"/>
    <property type="molecule type" value="Genomic_DNA"/>
</dbReference>
<evidence type="ECO:0000313" key="2">
    <source>
        <dbReference type="EMBL" id="MBD2185982.1"/>
    </source>
</evidence>
<keyword evidence="3" id="KW-1185">Reference proteome</keyword>
<keyword evidence="1" id="KW-0732">Signal</keyword>